<name>A0AAE3G8S0_9PSEU</name>
<comment type="caution">
    <text evidence="1">The sequence shown here is derived from an EMBL/GenBank/DDBJ whole genome shotgun (WGS) entry which is preliminary data.</text>
</comment>
<dbReference type="Proteomes" id="UP001206128">
    <property type="component" value="Unassembled WGS sequence"/>
</dbReference>
<dbReference type="EMBL" id="JAMTCK010000001">
    <property type="protein sequence ID" value="MCP2163757.1"/>
    <property type="molecule type" value="Genomic_DNA"/>
</dbReference>
<dbReference type="RefSeq" id="WP_253766674.1">
    <property type="nucleotide sequence ID" value="NZ_JAMTCK010000001.1"/>
</dbReference>
<evidence type="ECO:0000313" key="2">
    <source>
        <dbReference type="Proteomes" id="UP001206128"/>
    </source>
</evidence>
<reference evidence="1" key="1">
    <citation type="submission" date="2022-06" db="EMBL/GenBank/DDBJ databases">
        <title>Genomic Encyclopedia of Archaeal and Bacterial Type Strains, Phase II (KMG-II): from individual species to whole genera.</title>
        <authorList>
            <person name="Goeker M."/>
        </authorList>
    </citation>
    <scope>NUCLEOTIDE SEQUENCE</scope>
    <source>
        <strain evidence="1">DSM 43935</strain>
    </source>
</reference>
<gene>
    <name evidence="1" type="ORF">LX83_000597</name>
</gene>
<dbReference type="AlphaFoldDB" id="A0AAE3G8S0"/>
<evidence type="ECO:0008006" key="3">
    <source>
        <dbReference type="Google" id="ProtNLM"/>
    </source>
</evidence>
<organism evidence="1 2">
    <name type="scientific">Goodfellowiella coeruleoviolacea</name>
    <dbReference type="NCBI Taxonomy" id="334858"/>
    <lineage>
        <taxon>Bacteria</taxon>
        <taxon>Bacillati</taxon>
        <taxon>Actinomycetota</taxon>
        <taxon>Actinomycetes</taxon>
        <taxon>Pseudonocardiales</taxon>
        <taxon>Pseudonocardiaceae</taxon>
        <taxon>Goodfellowiella</taxon>
    </lineage>
</organism>
<evidence type="ECO:0000313" key="1">
    <source>
        <dbReference type="EMBL" id="MCP2163757.1"/>
    </source>
</evidence>
<sequence>MRDFDANPARAQGPAEVWAGPVDAPTVVVLDPAGEAKHGELPASWRELSQRFQVVWCRLPVDHGQVSEVEDVFQELAEPGRTIDVVASGPIAQQALDLVARHPGLVRKALLVDPEGTGATAPPEATAFEDALWKERTLALRRELAVAGTSVEVVAWSWGGDRDRVEPPLPLGHPDVVSQIERALATPVSR</sequence>
<keyword evidence="2" id="KW-1185">Reference proteome</keyword>
<accession>A0AAE3G8S0</accession>
<proteinExistence type="predicted"/>
<protein>
    <recommendedName>
        <fullName evidence="3">Alpha/beta hydrolase</fullName>
    </recommendedName>
</protein>